<evidence type="ECO:0000313" key="2">
    <source>
        <dbReference type="EMBL" id="SPD17660.1"/>
    </source>
</evidence>
<dbReference type="InterPro" id="IPR000719">
    <property type="entry name" value="Prot_kinase_dom"/>
</dbReference>
<dbReference type="SUPFAM" id="SSF56112">
    <property type="entry name" value="Protein kinase-like (PK-like)"/>
    <property type="match status" value="1"/>
</dbReference>
<dbReference type="CDD" id="cd01650">
    <property type="entry name" value="RT_nLTR_like"/>
    <property type="match status" value="1"/>
</dbReference>
<sequence length="644" mass="72018">MVYEQSPLLLDVFSLEVSLEYGLFRLVKFNKLVDALGVYKIIAKALANRLSVFLGKLISPSQNAFVKGRQILDSVLIANECLDSRTGVPGVLCKLDLEKAYDHSTRGLRQGDPLSPMLFVIVMEASNDTLIFCDADPSQLLYLRVILNRFEAASGLRINLGKSELVPVRDVADIENLAGILGCKTSSLSMKYLGLPLGARFKSQAIWDPIVEKMERRPAGWKWMGLAVRNLKLFNEAYLGKWLWRCGLEQEALWRKVVDRKYNSLEGGWSTTVIKGPHGIIFPDLFCIARDKEASVAAHMQLRNDSLHWEIKFNHAAHDWELESISTFFELLYSAKARVPPRVAFFTWLASLGKVLTADNLRRQNIILHAGRADWGGIRTGLFGTLSHILCCGVCGGKEMLGLLREVCDFGLSRLKHNTFLSSKSTAGSPEWMAPEVLRNEPSNEKCDVYSFGVILWELVTLTKPWSGMNPMQVVGAVGFQNRRLDIPKEVDPLVASIIQECWQTDPNLRPSFAQLIVALKPLQRLAIPSHLDQPSSPLPQEISELDASEYEEITASPNHARSLSIAGRAPPDSGSDVKDSLLEDFSGVEISDEITTNREEVKLKTVSFCEFFQENFRWKLSSKYTSTQVVGVVAVMDVMQKAR</sequence>
<dbReference type="PROSITE" id="PS50011">
    <property type="entry name" value="PROTEIN_KINASE_DOM"/>
    <property type="match status" value="1"/>
</dbReference>
<dbReference type="InterPro" id="IPR001245">
    <property type="entry name" value="Ser-Thr/Tyr_kinase_cat_dom"/>
</dbReference>
<reference evidence="2" key="1">
    <citation type="submission" date="2018-02" db="EMBL/GenBank/DDBJ databases">
        <authorList>
            <person name="Cohen D.B."/>
            <person name="Kent A.D."/>
        </authorList>
    </citation>
    <scope>NUCLEOTIDE SEQUENCE</scope>
</reference>
<dbReference type="InterPro" id="IPR050167">
    <property type="entry name" value="Ser_Thr_protein_kinase"/>
</dbReference>
<dbReference type="Pfam" id="PF07714">
    <property type="entry name" value="PK_Tyr_Ser-Thr"/>
    <property type="match status" value="1"/>
</dbReference>
<dbReference type="GO" id="GO:0004672">
    <property type="term" value="F:protein kinase activity"/>
    <property type="evidence" value="ECO:0007669"/>
    <property type="project" value="InterPro"/>
</dbReference>
<dbReference type="PANTHER" id="PTHR23257:SF906">
    <property type="entry name" value="(RICE GENOME ANNOTATION PROJECT) MAP3K DELTA-1 PROTEIN KINASE"/>
    <property type="match status" value="1"/>
</dbReference>
<accession>A0A2N9I0Y1</accession>
<organism evidence="2">
    <name type="scientific">Fagus sylvatica</name>
    <name type="common">Beechnut</name>
    <dbReference type="NCBI Taxonomy" id="28930"/>
    <lineage>
        <taxon>Eukaryota</taxon>
        <taxon>Viridiplantae</taxon>
        <taxon>Streptophyta</taxon>
        <taxon>Embryophyta</taxon>
        <taxon>Tracheophyta</taxon>
        <taxon>Spermatophyta</taxon>
        <taxon>Magnoliopsida</taxon>
        <taxon>eudicotyledons</taxon>
        <taxon>Gunneridae</taxon>
        <taxon>Pentapetalae</taxon>
        <taxon>rosids</taxon>
        <taxon>fabids</taxon>
        <taxon>Fagales</taxon>
        <taxon>Fagaceae</taxon>
        <taxon>Fagus</taxon>
    </lineage>
</organism>
<dbReference type="EMBL" id="OIVN01004478">
    <property type="protein sequence ID" value="SPD17660.1"/>
    <property type="molecule type" value="Genomic_DNA"/>
</dbReference>
<dbReference type="Gene3D" id="1.10.510.10">
    <property type="entry name" value="Transferase(Phosphotransferase) domain 1"/>
    <property type="match status" value="1"/>
</dbReference>
<dbReference type="GO" id="GO:0007165">
    <property type="term" value="P:signal transduction"/>
    <property type="evidence" value="ECO:0007669"/>
    <property type="project" value="TreeGrafter"/>
</dbReference>
<feature type="domain" description="Protein kinase" evidence="1">
    <location>
        <begin position="154"/>
        <end position="524"/>
    </location>
</feature>
<dbReference type="GO" id="GO:0005737">
    <property type="term" value="C:cytoplasm"/>
    <property type="evidence" value="ECO:0007669"/>
    <property type="project" value="TreeGrafter"/>
</dbReference>
<gene>
    <name evidence="2" type="ORF">FSB_LOCUS45542</name>
</gene>
<protein>
    <recommendedName>
        <fullName evidence="1">Protein kinase domain-containing protein</fullName>
    </recommendedName>
</protein>
<dbReference type="AlphaFoldDB" id="A0A2N9I0Y1"/>
<evidence type="ECO:0000259" key="1">
    <source>
        <dbReference type="PROSITE" id="PS50011"/>
    </source>
</evidence>
<dbReference type="PANTHER" id="PTHR23257">
    <property type="entry name" value="SERINE-THREONINE PROTEIN KINASE"/>
    <property type="match status" value="1"/>
</dbReference>
<proteinExistence type="predicted"/>
<name>A0A2N9I0Y1_FAGSY</name>
<dbReference type="GO" id="GO:0005524">
    <property type="term" value="F:ATP binding"/>
    <property type="evidence" value="ECO:0007669"/>
    <property type="project" value="InterPro"/>
</dbReference>
<dbReference type="InterPro" id="IPR011009">
    <property type="entry name" value="Kinase-like_dom_sf"/>
</dbReference>